<sequence length="68" mass="7586">MTEMSQLPKNPYSLGLLAHYLSKHPPFDTFEFGPSISTLLHQINNGTHLIASRNDAIVGYIGWLNTTD</sequence>
<evidence type="ECO:0000313" key="1">
    <source>
        <dbReference type="EMBL" id="SEG43298.1"/>
    </source>
</evidence>
<protein>
    <recommendedName>
        <fullName evidence="3">Acetyltransferase (GNAT) domain-containing protein</fullName>
    </recommendedName>
</protein>
<name>A0A1H6A3J9_9RHOB</name>
<dbReference type="AlphaFoldDB" id="A0A1H6A3J9"/>
<keyword evidence="2" id="KW-1185">Reference proteome</keyword>
<dbReference type="Proteomes" id="UP000236752">
    <property type="component" value="Unassembled WGS sequence"/>
</dbReference>
<gene>
    <name evidence="1" type="ORF">SAMN04488045_2824</name>
</gene>
<reference evidence="1 2" key="1">
    <citation type="submission" date="2016-10" db="EMBL/GenBank/DDBJ databases">
        <authorList>
            <person name="de Groot N.N."/>
        </authorList>
    </citation>
    <scope>NUCLEOTIDE SEQUENCE [LARGE SCALE GENOMIC DNA]</scope>
    <source>
        <strain evidence="1 2">DSM 26915</strain>
    </source>
</reference>
<dbReference type="OrthoDB" id="7858800at2"/>
<evidence type="ECO:0000313" key="2">
    <source>
        <dbReference type="Proteomes" id="UP000236752"/>
    </source>
</evidence>
<dbReference type="EMBL" id="FNUZ01000004">
    <property type="protein sequence ID" value="SEG43298.1"/>
    <property type="molecule type" value="Genomic_DNA"/>
</dbReference>
<evidence type="ECO:0008006" key="3">
    <source>
        <dbReference type="Google" id="ProtNLM"/>
    </source>
</evidence>
<accession>A0A1H6A3J9</accession>
<organism evidence="1 2">
    <name type="scientific">Thalassococcus halodurans</name>
    <dbReference type="NCBI Taxonomy" id="373675"/>
    <lineage>
        <taxon>Bacteria</taxon>
        <taxon>Pseudomonadati</taxon>
        <taxon>Pseudomonadota</taxon>
        <taxon>Alphaproteobacteria</taxon>
        <taxon>Rhodobacterales</taxon>
        <taxon>Roseobacteraceae</taxon>
        <taxon>Thalassococcus</taxon>
    </lineage>
</organism>
<dbReference type="RefSeq" id="WP_146064545.1">
    <property type="nucleotide sequence ID" value="NZ_FNUZ01000004.1"/>
</dbReference>
<proteinExistence type="predicted"/>